<keyword evidence="8" id="KW-0238">DNA-binding</keyword>
<dbReference type="GO" id="GO:0008270">
    <property type="term" value="F:zinc ion binding"/>
    <property type="evidence" value="ECO:0007669"/>
    <property type="project" value="UniProtKB-KW"/>
</dbReference>
<evidence type="ECO:0000259" key="13">
    <source>
        <dbReference type="PROSITE" id="PS50157"/>
    </source>
</evidence>
<dbReference type="FunFam" id="3.30.160.60:FF:000322">
    <property type="entry name" value="GDNF-inducible zinc finger protein 1"/>
    <property type="match status" value="1"/>
</dbReference>
<dbReference type="InterPro" id="IPR013087">
    <property type="entry name" value="Znf_C2H2_type"/>
</dbReference>
<feature type="domain" description="C2H2-type" evidence="13">
    <location>
        <begin position="124"/>
        <end position="151"/>
    </location>
</feature>
<feature type="domain" description="C2H2-type" evidence="13">
    <location>
        <begin position="180"/>
        <end position="207"/>
    </location>
</feature>
<evidence type="ECO:0000256" key="6">
    <source>
        <dbReference type="ARBA" id="ARBA00022833"/>
    </source>
</evidence>
<keyword evidence="10" id="KW-0539">Nucleus</keyword>
<dbReference type="AlphaFoldDB" id="A0A4Y2P8F1"/>
<evidence type="ECO:0000256" key="2">
    <source>
        <dbReference type="ARBA" id="ARBA00006991"/>
    </source>
</evidence>
<comment type="similarity">
    <text evidence="2">Belongs to the krueppel C2H2-type zinc-finger protein family.</text>
</comment>
<keyword evidence="3" id="KW-0479">Metal-binding</keyword>
<dbReference type="GO" id="GO:0005634">
    <property type="term" value="C:nucleus"/>
    <property type="evidence" value="ECO:0007669"/>
    <property type="project" value="UniProtKB-SubCell"/>
</dbReference>
<dbReference type="EMBL" id="BGPR01010538">
    <property type="protein sequence ID" value="GBN46690.1"/>
    <property type="molecule type" value="Genomic_DNA"/>
</dbReference>
<keyword evidence="4" id="KW-0677">Repeat</keyword>
<dbReference type="PROSITE" id="PS00028">
    <property type="entry name" value="ZINC_FINGER_C2H2_1"/>
    <property type="match status" value="4"/>
</dbReference>
<dbReference type="Gene3D" id="3.30.160.60">
    <property type="entry name" value="Classic Zinc Finger"/>
    <property type="match status" value="4"/>
</dbReference>
<evidence type="ECO:0000313" key="15">
    <source>
        <dbReference type="Proteomes" id="UP000499080"/>
    </source>
</evidence>
<keyword evidence="9" id="KW-0804">Transcription</keyword>
<dbReference type="SMART" id="SM00355">
    <property type="entry name" value="ZnF_C2H2"/>
    <property type="match status" value="4"/>
</dbReference>
<dbReference type="Pfam" id="PF00096">
    <property type="entry name" value="zf-C2H2"/>
    <property type="match status" value="4"/>
</dbReference>
<dbReference type="PANTHER" id="PTHR23235:SF142">
    <property type="entry name" value="ZINC FINGER PROTEIN 384"/>
    <property type="match status" value="1"/>
</dbReference>
<keyword evidence="15" id="KW-1185">Reference proteome</keyword>
<evidence type="ECO:0000256" key="10">
    <source>
        <dbReference type="ARBA" id="ARBA00023242"/>
    </source>
</evidence>
<dbReference type="SUPFAM" id="SSF57667">
    <property type="entry name" value="beta-beta-alpha zinc fingers"/>
    <property type="match status" value="2"/>
</dbReference>
<protein>
    <submittedName>
        <fullName evidence="14">Zinc finger protein 99</fullName>
    </submittedName>
</protein>
<comment type="caution">
    <text evidence="14">The sequence shown here is derived from an EMBL/GenBank/DDBJ whole genome shotgun (WGS) entry which is preliminary data.</text>
</comment>
<evidence type="ECO:0000256" key="5">
    <source>
        <dbReference type="ARBA" id="ARBA00022771"/>
    </source>
</evidence>
<reference evidence="14 15" key="1">
    <citation type="journal article" date="2019" name="Sci. Rep.">
        <title>Orb-weaving spider Araneus ventricosus genome elucidates the spidroin gene catalogue.</title>
        <authorList>
            <person name="Kono N."/>
            <person name="Nakamura H."/>
            <person name="Ohtoshi R."/>
            <person name="Moran D.A.P."/>
            <person name="Shinohara A."/>
            <person name="Yoshida Y."/>
            <person name="Fujiwara M."/>
            <person name="Mori M."/>
            <person name="Tomita M."/>
            <person name="Arakawa K."/>
        </authorList>
    </citation>
    <scope>NUCLEOTIDE SEQUENCE [LARGE SCALE GENOMIC DNA]</scope>
</reference>
<feature type="domain" description="C2H2-type" evidence="13">
    <location>
        <begin position="152"/>
        <end position="179"/>
    </location>
</feature>
<evidence type="ECO:0000256" key="8">
    <source>
        <dbReference type="ARBA" id="ARBA00023125"/>
    </source>
</evidence>
<evidence type="ECO:0000256" key="1">
    <source>
        <dbReference type="ARBA" id="ARBA00004123"/>
    </source>
</evidence>
<feature type="compositionally biased region" description="Basic and acidic residues" evidence="12">
    <location>
        <begin position="34"/>
        <end position="43"/>
    </location>
</feature>
<evidence type="ECO:0000256" key="9">
    <source>
        <dbReference type="ARBA" id="ARBA00023163"/>
    </source>
</evidence>
<organism evidence="14 15">
    <name type="scientific">Araneus ventricosus</name>
    <name type="common">Orbweaver spider</name>
    <name type="synonym">Epeira ventricosa</name>
    <dbReference type="NCBI Taxonomy" id="182803"/>
    <lineage>
        <taxon>Eukaryota</taxon>
        <taxon>Metazoa</taxon>
        <taxon>Ecdysozoa</taxon>
        <taxon>Arthropoda</taxon>
        <taxon>Chelicerata</taxon>
        <taxon>Arachnida</taxon>
        <taxon>Araneae</taxon>
        <taxon>Araneomorphae</taxon>
        <taxon>Entelegynae</taxon>
        <taxon>Araneoidea</taxon>
        <taxon>Araneidae</taxon>
        <taxon>Araneus</taxon>
    </lineage>
</organism>
<evidence type="ECO:0000256" key="7">
    <source>
        <dbReference type="ARBA" id="ARBA00023015"/>
    </source>
</evidence>
<evidence type="ECO:0000313" key="14">
    <source>
        <dbReference type="EMBL" id="GBN46690.1"/>
    </source>
</evidence>
<sequence>MPVIKQRDTNEDCAKTLASTENKLAEDANTSFIEEKSVKDRKPPKQGVKGVNGDLLPTKATQFKKPENLCPNCGNELKAVQNLDGGKDYFSDIDLQYDCLICGYRYSYVTETIQDDVKYDSKSLYCTICDKHFNQSSSLKRHMISHSGERPFGCEECDKTFKTKAALKRHSIIHTGECPFECSTCKRKFNQISNLRKHLVIHNNNCPFYCDVCGKGFNQLSNLKKHMVVHREHKVASDNIGKPFHSAVLKGSEKSVTRPVLTFVKPAES</sequence>
<dbReference type="FunFam" id="3.30.160.60:FF:000744">
    <property type="entry name" value="zinc finger E-box-binding homeobox 1"/>
    <property type="match status" value="1"/>
</dbReference>
<dbReference type="GO" id="GO:0000981">
    <property type="term" value="F:DNA-binding transcription factor activity, RNA polymerase II-specific"/>
    <property type="evidence" value="ECO:0007669"/>
    <property type="project" value="TreeGrafter"/>
</dbReference>
<dbReference type="GO" id="GO:0000978">
    <property type="term" value="F:RNA polymerase II cis-regulatory region sequence-specific DNA binding"/>
    <property type="evidence" value="ECO:0007669"/>
    <property type="project" value="TreeGrafter"/>
</dbReference>
<evidence type="ECO:0000256" key="4">
    <source>
        <dbReference type="ARBA" id="ARBA00022737"/>
    </source>
</evidence>
<name>A0A4Y2P8F1_ARAVE</name>
<dbReference type="Proteomes" id="UP000499080">
    <property type="component" value="Unassembled WGS sequence"/>
</dbReference>
<proteinExistence type="inferred from homology"/>
<evidence type="ECO:0000256" key="3">
    <source>
        <dbReference type="ARBA" id="ARBA00022723"/>
    </source>
</evidence>
<dbReference type="FunFam" id="3.30.160.60:FF:000761">
    <property type="entry name" value="Zinc finger protein 449"/>
    <property type="match status" value="1"/>
</dbReference>
<gene>
    <name evidence="14" type="primary">ZNF99_2</name>
    <name evidence="14" type="ORF">AVEN_248229_1</name>
</gene>
<accession>A0A4Y2P8F1</accession>
<feature type="domain" description="C2H2-type" evidence="13">
    <location>
        <begin position="208"/>
        <end position="235"/>
    </location>
</feature>
<dbReference type="OrthoDB" id="8113227at2759"/>
<keyword evidence="6" id="KW-0862">Zinc</keyword>
<dbReference type="FunFam" id="3.30.160.60:FF:000100">
    <property type="entry name" value="Zinc finger 45-like"/>
    <property type="match status" value="1"/>
</dbReference>
<comment type="subcellular location">
    <subcellularLocation>
        <location evidence="1">Nucleus</location>
    </subcellularLocation>
</comment>
<dbReference type="PROSITE" id="PS50157">
    <property type="entry name" value="ZINC_FINGER_C2H2_2"/>
    <property type="match status" value="4"/>
</dbReference>
<keyword evidence="7" id="KW-0805">Transcription regulation</keyword>
<keyword evidence="5 11" id="KW-0863">Zinc-finger</keyword>
<feature type="region of interest" description="Disordered" evidence="12">
    <location>
        <begin position="34"/>
        <end position="54"/>
    </location>
</feature>
<dbReference type="PANTHER" id="PTHR23235">
    <property type="entry name" value="KRUEPPEL-LIKE TRANSCRIPTION FACTOR"/>
    <property type="match status" value="1"/>
</dbReference>
<evidence type="ECO:0000256" key="12">
    <source>
        <dbReference type="SAM" id="MobiDB-lite"/>
    </source>
</evidence>
<dbReference type="InterPro" id="IPR036236">
    <property type="entry name" value="Znf_C2H2_sf"/>
</dbReference>
<evidence type="ECO:0000256" key="11">
    <source>
        <dbReference type="PROSITE-ProRule" id="PRU00042"/>
    </source>
</evidence>